<evidence type="ECO:0000256" key="9">
    <source>
        <dbReference type="ARBA" id="ARBA00022741"/>
    </source>
</evidence>
<dbReference type="Pfam" id="PF00018">
    <property type="entry name" value="SH3_1"/>
    <property type="match status" value="1"/>
</dbReference>
<sequence length="544" mass="63225">MSQEEKYRGVATYIPVHGDEIKLSPGDQVVILHSYDDGWVLARNFTTLAVGLLPRNFLVNDENSENENNAATPKANERRSSLVVRQRRSQLVTTTPTSLNQKRLHINVSIALFIVVIIYIANQQLNNFNEIEEDLIDLDYNDNQNNYVYRKVGQLSREEELNNLDEKFFQLMLDRERQNEEEEIQRKKDLQERERGFNSWENVDDFIIKSEHFNTELEELEELDKIFYNAMKEKEKEKVIDTEITLLDTPKNHTIVLANQVIQSFKEATSDLKDEVDDIKEIVATSSVAKVENKNKIEEKDLLFIVLTSEVNQDSRVRAILNTWGNNTNSKILFFTRTPSENLKNLIVLPKQQPVYNQHKELFWDALKYAYFNVQPKTKAKWIITVTDRTYINIKAELDYINFKEGNGVSWYNSHILGKCLKTSIGYKLTYTDGATGNMLSSKLIETLHKKGYFNEDKSFLKLTDELHLSNDASLGFIVNKIFGDTLVYSCGFKEDSLFHHRCHYRRSTSSSVKCKSIDCVAFSSCTNSEMQFWNNHYNFVLNE</sequence>
<dbReference type="GO" id="GO:0000166">
    <property type="term" value="F:nucleotide binding"/>
    <property type="evidence" value="ECO:0007669"/>
    <property type="project" value="UniProtKB-KW"/>
</dbReference>
<dbReference type="InterPro" id="IPR003378">
    <property type="entry name" value="Fringe-like_glycosylTrfase"/>
</dbReference>
<dbReference type="PANTHER" id="PTHR23033:SF14">
    <property type="entry name" value="GLYCOPROTEIN-N-ACETYLGALACTOSAMINE 3-BETA-GALACTOSYLTRANSFERASE 1-RELATED"/>
    <property type="match status" value="1"/>
</dbReference>
<dbReference type="GO" id="GO:0016263">
    <property type="term" value="F:glycoprotein-N-acetylgalactosamine 3-beta-galactosyltransferase activity"/>
    <property type="evidence" value="ECO:0007669"/>
    <property type="project" value="UniProtKB-EC"/>
</dbReference>
<keyword evidence="9" id="KW-0547">Nucleotide-binding</keyword>
<evidence type="ECO:0000256" key="13">
    <source>
        <dbReference type="PROSITE-ProRule" id="PRU00192"/>
    </source>
</evidence>
<comment type="pathway">
    <text evidence="2">Protein modification; protein glycosylation.</text>
</comment>
<dbReference type="Pfam" id="PF02434">
    <property type="entry name" value="Fringe"/>
    <property type="match status" value="1"/>
</dbReference>
<dbReference type="EC" id="2.4.1.122" evidence="4"/>
<comment type="subcellular location">
    <subcellularLocation>
        <location evidence="1">Membrane</location>
        <topology evidence="1">Single-pass type II membrane protein</topology>
    </subcellularLocation>
</comment>
<evidence type="ECO:0000256" key="12">
    <source>
        <dbReference type="ARBA" id="ARBA00023136"/>
    </source>
</evidence>
<dbReference type="PROSITE" id="PS50002">
    <property type="entry name" value="SH3"/>
    <property type="match status" value="1"/>
</dbReference>
<dbReference type="Gene3D" id="2.30.30.40">
    <property type="entry name" value="SH3 Domains"/>
    <property type="match status" value="1"/>
</dbReference>
<dbReference type="AlphaFoldDB" id="A0AAD5U335"/>
<evidence type="ECO:0000256" key="8">
    <source>
        <dbReference type="ARBA" id="ARBA00022692"/>
    </source>
</evidence>
<evidence type="ECO:0000256" key="3">
    <source>
        <dbReference type="ARBA" id="ARBA00006462"/>
    </source>
</evidence>
<feature type="domain" description="SH3" evidence="15">
    <location>
        <begin position="2"/>
        <end position="63"/>
    </location>
</feature>
<feature type="transmembrane region" description="Helical" evidence="14">
    <location>
        <begin position="104"/>
        <end position="121"/>
    </location>
</feature>
<evidence type="ECO:0000256" key="10">
    <source>
        <dbReference type="ARBA" id="ARBA00022968"/>
    </source>
</evidence>
<evidence type="ECO:0000313" key="17">
    <source>
        <dbReference type="Proteomes" id="UP001211065"/>
    </source>
</evidence>
<keyword evidence="7" id="KW-0808">Transferase</keyword>
<organism evidence="16 17">
    <name type="scientific">Clydaea vesicula</name>
    <dbReference type="NCBI Taxonomy" id="447962"/>
    <lineage>
        <taxon>Eukaryota</taxon>
        <taxon>Fungi</taxon>
        <taxon>Fungi incertae sedis</taxon>
        <taxon>Chytridiomycota</taxon>
        <taxon>Chytridiomycota incertae sedis</taxon>
        <taxon>Chytridiomycetes</taxon>
        <taxon>Lobulomycetales</taxon>
        <taxon>Lobulomycetaceae</taxon>
        <taxon>Clydaea</taxon>
    </lineage>
</organism>
<keyword evidence="5 13" id="KW-0728">SH3 domain</keyword>
<keyword evidence="6" id="KW-0328">Glycosyltransferase</keyword>
<evidence type="ECO:0000256" key="11">
    <source>
        <dbReference type="ARBA" id="ARBA00022989"/>
    </source>
</evidence>
<dbReference type="InterPro" id="IPR001452">
    <property type="entry name" value="SH3_domain"/>
</dbReference>
<evidence type="ECO:0000256" key="4">
    <source>
        <dbReference type="ARBA" id="ARBA00012557"/>
    </source>
</evidence>
<dbReference type="SUPFAM" id="SSF50044">
    <property type="entry name" value="SH3-domain"/>
    <property type="match status" value="1"/>
</dbReference>
<name>A0AAD5U335_9FUNG</name>
<reference evidence="16" key="1">
    <citation type="submission" date="2020-05" db="EMBL/GenBank/DDBJ databases">
        <title>Phylogenomic resolution of chytrid fungi.</title>
        <authorList>
            <person name="Stajich J.E."/>
            <person name="Amses K."/>
            <person name="Simmons R."/>
            <person name="Seto K."/>
            <person name="Myers J."/>
            <person name="Bonds A."/>
            <person name="Quandt C.A."/>
            <person name="Barry K."/>
            <person name="Liu P."/>
            <person name="Grigoriev I."/>
            <person name="Longcore J.E."/>
            <person name="James T.Y."/>
        </authorList>
    </citation>
    <scope>NUCLEOTIDE SEQUENCE</scope>
    <source>
        <strain evidence="16">JEL0476</strain>
    </source>
</reference>
<dbReference type="InterPro" id="IPR026050">
    <property type="entry name" value="C1GALT1/C1GALT1_chp1"/>
</dbReference>
<keyword evidence="17" id="KW-1185">Reference proteome</keyword>
<comment type="similarity">
    <text evidence="3">Belongs to the glycosyltransferase 31 family. Beta3-Gal-T subfamily.</text>
</comment>
<gene>
    <name evidence="16" type="ORF">HK099_005865</name>
</gene>
<protein>
    <recommendedName>
        <fullName evidence="4">N-acetylgalactosaminide beta-1,3-galactosyltransferase</fullName>
        <ecNumber evidence="4">2.4.1.122</ecNumber>
    </recommendedName>
</protein>
<keyword evidence="11 14" id="KW-1133">Transmembrane helix</keyword>
<keyword evidence="12 14" id="KW-0472">Membrane</keyword>
<keyword evidence="10" id="KW-0735">Signal-anchor</keyword>
<evidence type="ECO:0000313" key="16">
    <source>
        <dbReference type="EMBL" id="KAJ3216436.1"/>
    </source>
</evidence>
<dbReference type="GO" id="GO:0016020">
    <property type="term" value="C:membrane"/>
    <property type="evidence" value="ECO:0007669"/>
    <property type="project" value="UniProtKB-SubCell"/>
</dbReference>
<keyword evidence="8 14" id="KW-0812">Transmembrane</keyword>
<dbReference type="EMBL" id="JADGJW010000479">
    <property type="protein sequence ID" value="KAJ3216436.1"/>
    <property type="molecule type" value="Genomic_DNA"/>
</dbReference>
<evidence type="ECO:0000256" key="2">
    <source>
        <dbReference type="ARBA" id="ARBA00004922"/>
    </source>
</evidence>
<evidence type="ECO:0000256" key="14">
    <source>
        <dbReference type="SAM" id="Phobius"/>
    </source>
</evidence>
<evidence type="ECO:0000256" key="6">
    <source>
        <dbReference type="ARBA" id="ARBA00022676"/>
    </source>
</evidence>
<dbReference type="InterPro" id="IPR036028">
    <property type="entry name" value="SH3-like_dom_sf"/>
</dbReference>
<comment type="caution">
    <text evidence="16">The sequence shown here is derived from an EMBL/GenBank/DDBJ whole genome shotgun (WGS) entry which is preliminary data.</text>
</comment>
<evidence type="ECO:0000256" key="7">
    <source>
        <dbReference type="ARBA" id="ARBA00022679"/>
    </source>
</evidence>
<dbReference type="PANTHER" id="PTHR23033">
    <property type="entry name" value="BETA1,3-GALACTOSYLTRANSFERASE"/>
    <property type="match status" value="1"/>
</dbReference>
<dbReference type="Gene3D" id="3.90.550.50">
    <property type="match status" value="1"/>
</dbReference>
<evidence type="ECO:0000256" key="5">
    <source>
        <dbReference type="ARBA" id="ARBA00022443"/>
    </source>
</evidence>
<evidence type="ECO:0000256" key="1">
    <source>
        <dbReference type="ARBA" id="ARBA00004606"/>
    </source>
</evidence>
<proteinExistence type="inferred from homology"/>
<dbReference type="SMART" id="SM00326">
    <property type="entry name" value="SH3"/>
    <property type="match status" value="1"/>
</dbReference>
<evidence type="ECO:0000259" key="15">
    <source>
        <dbReference type="PROSITE" id="PS50002"/>
    </source>
</evidence>
<dbReference type="Proteomes" id="UP001211065">
    <property type="component" value="Unassembled WGS sequence"/>
</dbReference>
<accession>A0AAD5U335</accession>